<dbReference type="STRING" id="512564.MCRO_0245"/>
<dbReference type="InterPro" id="IPR027417">
    <property type="entry name" value="P-loop_NTPase"/>
</dbReference>
<dbReference type="EMBL" id="CP001991">
    <property type="protein sequence ID" value="ADE19394.1"/>
    <property type="molecule type" value="Genomic_DNA"/>
</dbReference>
<protein>
    <recommendedName>
        <fullName evidence="3">Phosphomevalonate kinase</fullName>
    </recommendedName>
</protein>
<dbReference type="KEGG" id="mcd:MCRO_0245"/>
<evidence type="ECO:0000313" key="2">
    <source>
        <dbReference type="Proteomes" id="UP000001845"/>
    </source>
</evidence>
<accession>D5E554</accession>
<dbReference type="AlphaFoldDB" id="D5E554"/>
<dbReference type="InterPro" id="IPR005919">
    <property type="entry name" value="Pmev_kin_anim"/>
</dbReference>
<sequence length="211" mass="24327">MNKHNIILINGKRRCGKGLLSEEIIKQSKKDYQEIHVFSFAGDIKEIMQPVIDEISWDGKNKEVVRPLWIALGDVGRSINIDIWSERIFKKITTIAQKAATENKNSLFIIDDMRLPNELEYFKANFNNFKNSFDLRKNKLSLTAIRIEKYLDAQKFVPGIDDNNTEIGFDKLVNIAFDYIIPQDVLINQDGVPKFDNVSIMAKTVISNYLK</sequence>
<gene>
    <name evidence="1" type="ordered locus">MCRO_0245</name>
</gene>
<dbReference type="Proteomes" id="UP000001845">
    <property type="component" value="Chromosome"/>
</dbReference>
<dbReference type="GO" id="GO:0004631">
    <property type="term" value="F:phosphomevalonate kinase activity"/>
    <property type="evidence" value="ECO:0007669"/>
    <property type="project" value="InterPro"/>
</dbReference>
<dbReference type="HOGENOM" id="CLU_1325166_0_0_14"/>
<dbReference type="RefSeq" id="WP_013054171.1">
    <property type="nucleotide sequence ID" value="NC_014014.1"/>
</dbReference>
<proteinExistence type="predicted"/>
<reference evidence="1 2" key="3">
    <citation type="journal article" date="2011" name="J. Bacteriol.">
        <title>Genome sequences of Mycoplasma alligatoris A21JP2T and Mycoplasma crocodyli MP145T.</title>
        <authorList>
            <person name="Brown D.R."/>
            <person name="Farmerie W.G."/>
            <person name="May M."/>
            <person name="Benders G.A."/>
            <person name="Durkin A.S."/>
            <person name="Hlavinka K."/>
            <person name="Hostetler J."/>
            <person name="Jackson J."/>
            <person name="Johnson J."/>
            <person name="Miller R.H."/>
            <person name="Paralanov V."/>
            <person name="Radune D."/>
            <person name="Szczypinski B."/>
            <person name="Glass J.I."/>
        </authorList>
    </citation>
    <scope>NUCLEOTIDE SEQUENCE [LARGE SCALE GENOMIC DNA]</scope>
    <source>
        <strain evidence="2">ATCC 51981 / MP145</strain>
    </source>
</reference>
<organism evidence="1 2">
    <name type="scientific">Mycoplasma crocodyli (strain ATCC 51981 / MP145)</name>
    <dbReference type="NCBI Taxonomy" id="512564"/>
    <lineage>
        <taxon>Bacteria</taxon>
        <taxon>Bacillati</taxon>
        <taxon>Mycoplasmatota</taxon>
        <taxon>Mollicutes</taxon>
        <taxon>Mycoplasmataceae</taxon>
        <taxon>Mycoplasma</taxon>
    </lineage>
</organism>
<evidence type="ECO:0008006" key="3">
    <source>
        <dbReference type="Google" id="ProtNLM"/>
    </source>
</evidence>
<keyword evidence="2" id="KW-1185">Reference proteome</keyword>
<dbReference type="Pfam" id="PF04275">
    <property type="entry name" value="P-mevalo_kinase"/>
    <property type="match status" value="1"/>
</dbReference>
<dbReference type="GO" id="GO:0005737">
    <property type="term" value="C:cytoplasm"/>
    <property type="evidence" value="ECO:0007669"/>
    <property type="project" value="InterPro"/>
</dbReference>
<dbReference type="Gene3D" id="3.40.50.300">
    <property type="entry name" value="P-loop containing nucleotide triphosphate hydrolases"/>
    <property type="match status" value="1"/>
</dbReference>
<evidence type="ECO:0000313" key="1">
    <source>
        <dbReference type="EMBL" id="ADE19394.1"/>
    </source>
</evidence>
<reference evidence="2" key="1">
    <citation type="submission" date="2010-03" db="EMBL/GenBank/DDBJ databases">
        <title>The complete genome of Mycoplasma crocodyli MP145.</title>
        <authorList>
            <person name="Glass J.I."/>
            <person name="Durkin A.S."/>
            <person name="Hostetler J."/>
            <person name="Jackson J."/>
            <person name="Johnson J."/>
            <person name="May M.A."/>
            <person name="Paralanov V."/>
            <person name="Radune D."/>
            <person name="Szczypinski B."/>
            <person name="Brown D.R."/>
        </authorList>
    </citation>
    <scope>NUCLEOTIDE SEQUENCE [LARGE SCALE GENOMIC DNA]</scope>
    <source>
        <strain evidence="2">ATCC 51981 / MP145</strain>
    </source>
</reference>
<reference key="2">
    <citation type="submission" date="2010-03" db="EMBL/GenBank/DDBJ databases">
        <authorList>
            <person name="Ma Z."/>
            <person name="Wang X."/>
            <person name="Liu H."/>
        </authorList>
    </citation>
    <scope>NUCLEOTIDE SEQUENCE</scope>
    <source>
        <strain>MP145</strain>
    </source>
</reference>
<dbReference type="GO" id="GO:0006695">
    <property type="term" value="P:cholesterol biosynthetic process"/>
    <property type="evidence" value="ECO:0007669"/>
    <property type="project" value="InterPro"/>
</dbReference>
<dbReference type="eggNOG" id="ENOG5030MMP">
    <property type="taxonomic scope" value="Bacteria"/>
</dbReference>
<name>D5E554_MYCCM</name>